<evidence type="ECO:0000313" key="8">
    <source>
        <dbReference type="EMBL" id="TPX32626.1"/>
    </source>
</evidence>
<organism evidence="8 9">
    <name type="scientific">Synchytrium microbalum</name>
    <dbReference type="NCBI Taxonomy" id="1806994"/>
    <lineage>
        <taxon>Eukaryota</taxon>
        <taxon>Fungi</taxon>
        <taxon>Fungi incertae sedis</taxon>
        <taxon>Chytridiomycota</taxon>
        <taxon>Chytridiomycota incertae sedis</taxon>
        <taxon>Chytridiomycetes</taxon>
        <taxon>Synchytriales</taxon>
        <taxon>Synchytriaceae</taxon>
        <taxon>Synchytrium</taxon>
    </lineage>
</organism>
<dbReference type="PANTHER" id="PTHR10245:SF15">
    <property type="entry name" value="ENDOTHELIAL DIFFERENTIATION-RELATED FACTOR 1"/>
    <property type="match status" value="1"/>
</dbReference>
<feature type="compositionally biased region" description="Basic and acidic residues" evidence="6">
    <location>
        <begin position="7"/>
        <end position="27"/>
    </location>
</feature>
<dbReference type="Proteomes" id="UP000319731">
    <property type="component" value="Unassembled WGS sequence"/>
</dbReference>
<keyword evidence="3" id="KW-0238">DNA-binding</keyword>
<dbReference type="GO" id="GO:0003677">
    <property type="term" value="F:DNA binding"/>
    <property type="evidence" value="ECO:0007669"/>
    <property type="project" value="UniProtKB-KW"/>
</dbReference>
<evidence type="ECO:0000256" key="2">
    <source>
        <dbReference type="ARBA" id="ARBA00023015"/>
    </source>
</evidence>
<keyword evidence="2" id="KW-0805">Transcription regulation</keyword>
<dbReference type="GO" id="GO:0005634">
    <property type="term" value="C:nucleus"/>
    <property type="evidence" value="ECO:0007669"/>
    <property type="project" value="TreeGrafter"/>
</dbReference>
<comment type="caution">
    <text evidence="8">The sequence shown here is derived from an EMBL/GenBank/DDBJ whole genome shotgun (WGS) entry which is preliminary data.</text>
</comment>
<evidence type="ECO:0000256" key="1">
    <source>
        <dbReference type="ARBA" id="ARBA00009802"/>
    </source>
</evidence>
<dbReference type="STRING" id="1806994.A0A507C3T5"/>
<reference evidence="8 9" key="1">
    <citation type="journal article" date="2019" name="Sci. Rep.">
        <title>Comparative genomics of chytrid fungi reveal insights into the obligate biotrophic and pathogenic lifestyle of Synchytrium endobioticum.</title>
        <authorList>
            <person name="van de Vossenberg B.T.L.H."/>
            <person name="Warris S."/>
            <person name="Nguyen H.D.T."/>
            <person name="van Gent-Pelzer M.P.E."/>
            <person name="Joly D.L."/>
            <person name="van de Geest H.C."/>
            <person name="Bonants P.J.M."/>
            <person name="Smith D.S."/>
            <person name="Levesque C.A."/>
            <person name="van der Lee T.A.J."/>
        </authorList>
    </citation>
    <scope>NUCLEOTIDE SEQUENCE [LARGE SCALE GENOMIC DNA]</scope>
    <source>
        <strain evidence="8 9">JEL517</strain>
    </source>
</reference>
<evidence type="ECO:0000313" key="9">
    <source>
        <dbReference type="Proteomes" id="UP000319731"/>
    </source>
</evidence>
<evidence type="ECO:0000259" key="7">
    <source>
        <dbReference type="PROSITE" id="PS50943"/>
    </source>
</evidence>
<dbReference type="PROSITE" id="PS50943">
    <property type="entry name" value="HTH_CROC1"/>
    <property type="match status" value="1"/>
</dbReference>
<dbReference type="InterPro" id="IPR013729">
    <property type="entry name" value="MBF1_N"/>
</dbReference>
<feature type="region of interest" description="Disordered" evidence="6">
    <location>
        <begin position="1"/>
        <end position="64"/>
    </location>
</feature>
<dbReference type="AlphaFoldDB" id="A0A507C3T5"/>
<gene>
    <name evidence="8" type="ORF">SmJEL517_g04270</name>
</gene>
<evidence type="ECO:0000256" key="6">
    <source>
        <dbReference type="SAM" id="MobiDB-lite"/>
    </source>
</evidence>
<evidence type="ECO:0000256" key="3">
    <source>
        <dbReference type="ARBA" id="ARBA00023125"/>
    </source>
</evidence>
<dbReference type="PANTHER" id="PTHR10245">
    <property type="entry name" value="ENDOTHELIAL DIFFERENTIATION-RELATED FACTOR 1 MULTIPROTEIN BRIDGING FACTOR 1"/>
    <property type="match status" value="1"/>
</dbReference>
<keyword evidence="4" id="KW-0804">Transcription</keyword>
<dbReference type="SUPFAM" id="SSF47413">
    <property type="entry name" value="lambda repressor-like DNA-binding domains"/>
    <property type="match status" value="1"/>
</dbReference>
<dbReference type="SMART" id="SM00530">
    <property type="entry name" value="HTH_XRE"/>
    <property type="match status" value="1"/>
</dbReference>
<comment type="function">
    <text evidence="5">Transcriptional coactivator that stimulates GCN4-dependent transcriptional activity by bridging the DNA-binding region of GCN4 and TBP (SPT15), thereby recruiting TBP to GCN4-bound promoters. Involved in induction of the ribosome quality control (RQC) pathway; a pathway that degrades nascent peptide chains during problematic translation. Required to prevent stalled ribosomes from frameshifting.</text>
</comment>
<dbReference type="InterPro" id="IPR001387">
    <property type="entry name" value="Cro/C1-type_HTH"/>
</dbReference>
<dbReference type="Gene3D" id="1.10.260.40">
    <property type="entry name" value="lambda repressor-like DNA-binding domains"/>
    <property type="match status" value="1"/>
</dbReference>
<dbReference type="GeneID" id="42005495"/>
<evidence type="ECO:0000256" key="4">
    <source>
        <dbReference type="ARBA" id="ARBA00023163"/>
    </source>
</evidence>
<dbReference type="Pfam" id="PF08523">
    <property type="entry name" value="MBF1"/>
    <property type="match status" value="1"/>
</dbReference>
<comment type="similarity">
    <text evidence="1">Belongs to the MBF1 family.</text>
</comment>
<keyword evidence="9" id="KW-1185">Reference proteome</keyword>
<dbReference type="EMBL" id="QEAO01000028">
    <property type="protein sequence ID" value="TPX32626.1"/>
    <property type="molecule type" value="Genomic_DNA"/>
</dbReference>
<dbReference type="InterPro" id="IPR010982">
    <property type="entry name" value="Lambda_DNA-bd_dom_sf"/>
</dbReference>
<name>A0A507C3T5_9FUNG</name>
<evidence type="ECO:0000256" key="5">
    <source>
        <dbReference type="ARBA" id="ARBA00035107"/>
    </source>
</evidence>
<protein>
    <recommendedName>
        <fullName evidence="7">HTH cro/C1-type domain-containing protein</fullName>
    </recommendedName>
</protein>
<feature type="domain" description="HTH cro/C1-type" evidence="7">
    <location>
        <begin position="85"/>
        <end position="140"/>
    </location>
</feature>
<dbReference type="RefSeq" id="XP_031023804.1">
    <property type="nucleotide sequence ID" value="XM_031170198.1"/>
</dbReference>
<proteinExistence type="inferred from homology"/>
<dbReference type="Pfam" id="PF01381">
    <property type="entry name" value="HTH_3"/>
    <property type="match status" value="1"/>
</dbReference>
<sequence length="150" mass="16696">MSEESDWDKTTYLKRKPVNDRVAKTESEVNAARRSGATIITEEKRKPISTGASASTLDASKAAKIDRETEDFHVEKISPSLGKTIAQRRAELKMTQKELATKINQPHNIVSEYESGKAVNPNQQVLAKMERILGVKLRGKDIGAKLEPKH</sequence>
<dbReference type="OrthoDB" id="10253401at2759"/>
<accession>A0A507C3T5</accession>
<dbReference type="CDD" id="cd00093">
    <property type="entry name" value="HTH_XRE"/>
    <property type="match status" value="1"/>
</dbReference>